<sequence length="526" mass="59066">MLNSTSLFLQTLMYVVNQSAIYDEQNAYNYYYTDMNKVINATKCYGSYGCFELSPPWISKHRPISLFPEDISKIEPNFLFFSRTNPTDYVIIDLNDFDFVRTNNIDPHIPLYTITHGFLEGGDQNWIKHITKELLTRENCNVIVIDWHGGSEPPYSQAVANIRLVGAITAHLLADLARHTGEKKLTHVHSIGHSLGAHLCAYIGFTLQQDFNLKLGRITGLDPAEPHFAQAQAPVRLDRSAAYYVDVIHSDATAFIRGGLGLVESVGHVDYYPNGGNNQPGCDRSVMQSISLQSGSFFKGVRSFLGCNHIRSYELFSESINSKCSFTSIACNSYEDFQNGTCFECDKNGQHCLAFGFQGRSHYDRLVKNKVIRPDQNLVQYLMTGADKPFCRTHYRITVNVSNSNESKRHGGEIGQLIFKVHSTRDAKGTHSGELLLSEGGYHGPGMQIRAVVPGHAISHLKTVEVEWRYTSSVLNPLTWRLVKTPRIHVFSVRVDNLETKQSVTVCPKDEEIVSGVVQKMMSSYC</sequence>
<protein>
    <recommendedName>
        <fullName evidence="9">Lipase domain-containing protein</fullName>
    </recommendedName>
</protein>
<dbReference type="GO" id="GO:0016042">
    <property type="term" value="P:lipid catabolic process"/>
    <property type="evidence" value="ECO:0007669"/>
    <property type="project" value="TreeGrafter"/>
</dbReference>
<accession>A0AAN7P2C1</accession>
<evidence type="ECO:0000256" key="4">
    <source>
        <dbReference type="ARBA" id="ARBA00023157"/>
    </source>
</evidence>
<dbReference type="SUPFAM" id="SSF53474">
    <property type="entry name" value="alpha/beta-Hydrolases"/>
    <property type="match status" value="1"/>
</dbReference>
<evidence type="ECO:0000256" key="6">
    <source>
        <dbReference type="PIRSR" id="PIRSR000865-2"/>
    </source>
</evidence>
<dbReference type="PIRSF" id="PIRSF000865">
    <property type="entry name" value="Lipoprotein_lipase_LIPH"/>
    <property type="match status" value="1"/>
</dbReference>
<keyword evidence="3" id="KW-0964">Secreted</keyword>
<name>A0AAN7P2C1_9COLE</name>
<comment type="similarity">
    <text evidence="2 7">Belongs to the AB hydrolase superfamily. Lipase family.</text>
</comment>
<dbReference type="FunFam" id="3.40.50.1820:FF:000033">
    <property type="entry name" value="Pancreatic triacylglycerol lipase"/>
    <property type="match status" value="1"/>
</dbReference>
<dbReference type="InterPro" id="IPR013818">
    <property type="entry name" value="Lipase"/>
</dbReference>
<dbReference type="InterPro" id="IPR000734">
    <property type="entry name" value="TAG_lipase"/>
</dbReference>
<dbReference type="PRINTS" id="PR00823">
    <property type="entry name" value="PANCLIPASE"/>
</dbReference>
<feature type="signal peptide" evidence="8">
    <location>
        <begin position="1"/>
        <end position="18"/>
    </location>
</feature>
<feature type="binding site" evidence="6">
    <location>
        <position position="238"/>
    </location>
    <ligand>
        <name>Ca(2+)</name>
        <dbReference type="ChEBI" id="CHEBI:29108"/>
    </ligand>
</feature>
<keyword evidence="6" id="KW-0479">Metal-binding</keyword>
<evidence type="ECO:0000256" key="1">
    <source>
        <dbReference type="ARBA" id="ARBA00004613"/>
    </source>
</evidence>
<dbReference type="InterPro" id="IPR029058">
    <property type="entry name" value="AB_hydrolase_fold"/>
</dbReference>
<dbReference type="GO" id="GO:0005615">
    <property type="term" value="C:extracellular space"/>
    <property type="evidence" value="ECO:0007669"/>
    <property type="project" value="TreeGrafter"/>
</dbReference>
<organism evidence="10 11">
    <name type="scientific">Aquatica leii</name>
    <dbReference type="NCBI Taxonomy" id="1421715"/>
    <lineage>
        <taxon>Eukaryota</taxon>
        <taxon>Metazoa</taxon>
        <taxon>Ecdysozoa</taxon>
        <taxon>Arthropoda</taxon>
        <taxon>Hexapoda</taxon>
        <taxon>Insecta</taxon>
        <taxon>Pterygota</taxon>
        <taxon>Neoptera</taxon>
        <taxon>Endopterygota</taxon>
        <taxon>Coleoptera</taxon>
        <taxon>Polyphaga</taxon>
        <taxon>Elateriformia</taxon>
        <taxon>Elateroidea</taxon>
        <taxon>Lampyridae</taxon>
        <taxon>Luciolinae</taxon>
        <taxon>Aquatica</taxon>
    </lineage>
</organism>
<comment type="caution">
    <text evidence="10">The sequence shown here is derived from an EMBL/GenBank/DDBJ whole genome shotgun (WGS) entry which is preliminary data.</text>
</comment>
<dbReference type="InterPro" id="IPR016272">
    <property type="entry name" value="Lipase_LIPH"/>
</dbReference>
<evidence type="ECO:0000256" key="7">
    <source>
        <dbReference type="RuleBase" id="RU004262"/>
    </source>
</evidence>
<feature type="binding site" evidence="6">
    <location>
        <position position="236"/>
    </location>
    <ligand>
        <name>Ca(2+)</name>
        <dbReference type="ChEBI" id="CHEBI:29108"/>
    </ligand>
</feature>
<evidence type="ECO:0000313" key="11">
    <source>
        <dbReference type="Proteomes" id="UP001353858"/>
    </source>
</evidence>
<keyword evidence="4" id="KW-1015">Disulfide bond</keyword>
<dbReference type="Proteomes" id="UP001353858">
    <property type="component" value="Unassembled WGS sequence"/>
</dbReference>
<keyword evidence="6" id="KW-0106">Calcium</keyword>
<dbReference type="PANTHER" id="PTHR11610">
    <property type="entry name" value="LIPASE"/>
    <property type="match status" value="1"/>
</dbReference>
<dbReference type="EMBL" id="JARPUR010000005">
    <property type="protein sequence ID" value="KAK4875022.1"/>
    <property type="molecule type" value="Genomic_DNA"/>
</dbReference>
<evidence type="ECO:0000256" key="3">
    <source>
        <dbReference type="ARBA" id="ARBA00022525"/>
    </source>
</evidence>
<evidence type="ECO:0000256" key="8">
    <source>
        <dbReference type="SAM" id="SignalP"/>
    </source>
</evidence>
<keyword evidence="8" id="KW-0732">Signal</keyword>
<feature type="active site" description="Charge relay system" evidence="5">
    <location>
        <position position="309"/>
    </location>
</feature>
<dbReference type="Gene3D" id="3.40.50.1820">
    <property type="entry name" value="alpha/beta hydrolase"/>
    <property type="match status" value="1"/>
</dbReference>
<feature type="active site" description="Nucleophile" evidence="5">
    <location>
        <position position="194"/>
    </location>
</feature>
<comment type="subcellular location">
    <subcellularLocation>
        <location evidence="1">Secreted</location>
    </subcellularLocation>
</comment>
<evidence type="ECO:0000313" key="10">
    <source>
        <dbReference type="EMBL" id="KAK4875022.1"/>
    </source>
</evidence>
<reference evidence="11" key="1">
    <citation type="submission" date="2023-01" db="EMBL/GenBank/DDBJ databases">
        <title>Key to firefly adult light organ development and bioluminescence: homeobox transcription factors regulate luciferase expression and transportation to peroxisome.</title>
        <authorList>
            <person name="Fu X."/>
        </authorList>
    </citation>
    <scope>NUCLEOTIDE SEQUENCE [LARGE SCALE GENOMIC DNA]</scope>
</reference>
<keyword evidence="11" id="KW-1185">Reference proteome</keyword>
<gene>
    <name evidence="10" type="ORF">RN001_011444</name>
</gene>
<evidence type="ECO:0000256" key="5">
    <source>
        <dbReference type="PIRSR" id="PIRSR000865-1"/>
    </source>
</evidence>
<dbReference type="InterPro" id="IPR033906">
    <property type="entry name" value="Lipase_N"/>
</dbReference>
<dbReference type="InterPro" id="IPR002331">
    <property type="entry name" value="Lipase_panc"/>
</dbReference>
<dbReference type="CDD" id="cd00707">
    <property type="entry name" value="Pancreat_lipase_like"/>
    <property type="match status" value="1"/>
</dbReference>
<feature type="domain" description="Lipase" evidence="9">
    <location>
        <begin position="44"/>
        <end position="363"/>
    </location>
</feature>
<evidence type="ECO:0000256" key="2">
    <source>
        <dbReference type="ARBA" id="ARBA00010701"/>
    </source>
</evidence>
<dbReference type="PRINTS" id="PR00821">
    <property type="entry name" value="TAGLIPASE"/>
</dbReference>
<proteinExistence type="inferred from homology"/>
<evidence type="ECO:0000259" key="9">
    <source>
        <dbReference type="Pfam" id="PF00151"/>
    </source>
</evidence>
<dbReference type="GO" id="GO:0004806">
    <property type="term" value="F:triacylglycerol lipase activity"/>
    <property type="evidence" value="ECO:0007669"/>
    <property type="project" value="InterPro"/>
</dbReference>
<dbReference type="Pfam" id="PF00151">
    <property type="entry name" value="Lipase"/>
    <property type="match status" value="1"/>
</dbReference>
<dbReference type="PANTHER" id="PTHR11610:SF185">
    <property type="entry name" value="LD47264P"/>
    <property type="match status" value="1"/>
</dbReference>
<dbReference type="GO" id="GO:0046872">
    <property type="term" value="F:metal ion binding"/>
    <property type="evidence" value="ECO:0007669"/>
    <property type="project" value="UniProtKB-KW"/>
</dbReference>
<dbReference type="AlphaFoldDB" id="A0AAN7P2C1"/>
<feature type="active site" description="Charge relay system" evidence="5">
    <location>
        <position position="222"/>
    </location>
</feature>
<feature type="chain" id="PRO_5043041351" description="Lipase domain-containing protein" evidence="8">
    <location>
        <begin position="19"/>
        <end position="526"/>
    </location>
</feature>